<feature type="transmembrane region" description="Helical" evidence="1">
    <location>
        <begin position="176"/>
        <end position="203"/>
    </location>
</feature>
<sequence length="229" mass="25956">MSRCARARQQNMKKHTMREALLFYWLVGIPVVSSAYATRHPDGYVEGPFLGLTLLVLSTAPESTWRRCWSFRLLCWRRLCSRIPWNIILMLGSITALTKTVEEYRLVELCLSKLDDQFWTQRSTKSSQFILAVVTETPVSFYVIPVSLAASINVMLPVSLPLLIMREYQQTKSSHMVACGVFLKCAAVIVIFISMNTIGLILFQEEPPAREHAIFALHNATDVVKASTL</sequence>
<dbReference type="EMBL" id="JABSTV010001250">
    <property type="protein sequence ID" value="KAH7956076.1"/>
    <property type="molecule type" value="Genomic_DNA"/>
</dbReference>
<keyword evidence="1" id="KW-0812">Transmembrane</keyword>
<evidence type="ECO:0000256" key="1">
    <source>
        <dbReference type="SAM" id="Phobius"/>
    </source>
</evidence>
<name>A0A9D4SWH3_RHISA</name>
<gene>
    <name evidence="2" type="ORF">HPB52_005993</name>
</gene>
<feature type="transmembrane region" description="Helical" evidence="1">
    <location>
        <begin position="141"/>
        <end position="164"/>
    </location>
</feature>
<dbReference type="AlphaFoldDB" id="A0A9D4SWH3"/>
<dbReference type="VEuPathDB" id="VectorBase:RSAN_038898"/>
<accession>A0A9D4SWH3</accession>
<proteinExistence type="predicted"/>
<reference evidence="2" key="1">
    <citation type="journal article" date="2020" name="Cell">
        <title>Large-Scale Comparative Analyses of Tick Genomes Elucidate Their Genetic Diversity and Vector Capacities.</title>
        <authorList>
            <consortium name="Tick Genome and Microbiome Consortium (TIGMIC)"/>
            <person name="Jia N."/>
            <person name="Wang J."/>
            <person name="Shi W."/>
            <person name="Du L."/>
            <person name="Sun Y."/>
            <person name="Zhan W."/>
            <person name="Jiang J.F."/>
            <person name="Wang Q."/>
            <person name="Zhang B."/>
            <person name="Ji P."/>
            <person name="Bell-Sakyi L."/>
            <person name="Cui X.M."/>
            <person name="Yuan T.T."/>
            <person name="Jiang B.G."/>
            <person name="Yang W.F."/>
            <person name="Lam T.T."/>
            <person name="Chang Q.C."/>
            <person name="Ding S.J."/>
            <person name="Wang X.J."/>
            <person name="Zhu J.G."/>
            <person name="Ruan X.D."/>
            <person name="Zhao L."/>
            <person name="Wei J.T."/>
            <person name="Ye R.Z."/>
            <person name="Que T.C."/>
            <person name="Du C.H."/>
            <person name="Zhou Y.H."/>
            <person name="Cheng J.X."/>
            <person name="Dai P.F."/>
            <person name="Guo W.B."/>
            <person name="Han X.H."/>
            <person name="Huang E.J."/>
            <person name="Li L.F."/>
            <person name="Wei W."/>
            <person name="Gao Y.C."/>
            <person name="Liu J.Z."/>
            <person name="Shao H.Z."/>
            <person name="Wang X."/>
            <person name="Wang C.C."/>
            <person name="Yang T.C."/>
            <person name="Huo Q.B."/>
            <person name="Li W."/>
            <person name="Chen H.Y."/>
            <person name="Chen S.E."/>
            <person name="Zhou L.G."/>
            <person name="Ni X.B."/>
            <person name="Tian J.H."/>
            <person name="Sheng Y."/>
            <person name="Liu T."/>
            <person name="Pan Y.S."/>
            <person name="Xia L.Y."/>
            <person name="Li J."/>
            <person name="Zhao F."/>
            <person name="Cao W.C."/>
        </authorList>
    </citation>
    <scope>NUCLEOTIDE SEQUENCE</scope>
    <source>
        <strain evidence="2">Rsan-2018</strain>
    </source>
</reference>
<reference evidence="2" key="2">
    <citation type="submission" date="2021-09" db="EMBL/GenBank/DDBJ databases">
        <authorList>
            <person name="Jia N."/>
            <person name="Wang J."/>
            <person name="Shi W."/>
            <person name="Du L."/>
            <person name="Sun Y."/>
            <person name="Zhan W."/>
            <person name="Jiang J."/>
            <person name="Wang Q."/>
            <person name="Zhang B."/>
            <person name="Ji P."/>
            <person name="Sakyi L.B."/>
            <person name="Cui X."/>
            <person name="Yuan T."/>
            <person name="Jiang B."/>
            <person name="Yang W."/>
            <person name="Lam T.T.-Y."/>
            <person name="Chang Q."/>
            <person name="Ding S."/>
            <person name="Wang X."/>
            <person name="Zhu J."/>
            <person name="Ruan X."/>
            <person name="Zhao L."/>
            <person name="Wei J."/>
            <person name="Que T."/>
            <person name="Du C."/>
            <person name="Cheng J."/>
            <person name="Dai P."/>
            <person name="Han X."/>
            <person name="Huang E."/>
            <person name="Gao Y."/>
            <person name="Liu J."/>
            <person name="Shao H."/>
            <person name="Ye R."/>
            <person name="Li L."/>
            <person name="Wei W."/>
            <person name="Wang X."/>
            <person name="Wang C."/>
            <person name="Huo Q."/>
            <person name="Li W."/>
            <person name="Guo W."/>
            <person name="Chen H."/>
            <person name="Chen S."/>
            <person name="Zhou L."/>
            <person name="Zhou L."/>
            <person name="Ni X."/>
            <person name="Tian J."/>
            <person name="Zhou Y."/>
            <person name="Sheng Y."/>
            <person name="Liu T."/>
            <person name="Pan Y."/>
            <person name="Xia L."/>
            <person name="Li J."/>
            <person name="Zhao F."/>
            <person name="Cao W."/>
        </authorList>
    </citation>
    <scope>NUCLEOTIDE SEQUENCE</scope>
    <source>
        <strain evidence="2">Rsan-2018</strain>
        <tissue evidence="2">Larvae</tissue>
    </source>
</reference>
<evidence type="ECO:0000313" key="3">
    <source>
        <dbReference type="Proteomes" id="UP000821837"/>
    </source>
</evidence>
<keyword evidence="1" id="KW-0472">Membrane</keyword>
<organism evidence="2 3">
    <name type="scientific">Rhipicephalus sanguineus</name>
    <name type="common">Brown dog tick</name>
    <name type="synonym">Ixodes sanguineus</name>
    <dbReference type="NCBI Taxonomy" id="34632"/>
    <lineage>
        <taxon>Eukaryota</taxon>
        <taxon>Metazoa</taxon>
        <taxon>Ecdysozoa</taxon>
        <taxon>Arthropoda</taxon>
        <taxon>Chelicerata</taxon>
        <taxon>Arachnida</taxon>
        <taxon>Acari</taxon>
        <taxon>Parasitiformes</taxon>
        <taxon>Ixodida</taxon>
        <taxon>Ixodoidea</taxon>
        <taxon>Ixodidae</taxon>
        <taxon>Rhipicephalinae</taxon>
        <taxon>Rhipicephalus</taxon>
        <taxon>Rhipicephalus</taxon>
    </lineage>
</organism>
<protein>
    <submittedName>
        <fullName evidence="2">Uncharacterized protein</fullName>
    </submittedName>
</protein>
<comment type="caution">
    <text evidence="2">The sequence shown here is derived from an EMBL/GenBank/DDBJ whole genome shotgun (WGS) entry which is preliminary data.</text>
</comment>
<dbReference type="Proteomes" id="UP000821837">
    <property type="component" value="Unassembled WGS sequence"/>
</dbReference>
<feature type="transmembrane region" description="Helical" evidence="1">
    <location>
        <begin position="21"/>
        <end position="38"/>
    </location>
</feature>
<evidence type="ECO:0000313" key="2">
    <source>
        <dbReference type="EMBL" id="KAH7956076.1"/>
    </source>
</evidence>
<keyword evidence="3" id="KW-1185">Reference proteome</keyword>
<keyword evidence="1" id="KW-1133">Transmembrane helix</keyword>